<evidence type="ECO:0000313" key="9">
    <source>
        <dbReference type="Proteomes" id="UP000034581"/>
    </source>
</evidence>
<name>A0A0G0ERG3_UNCC3</name>
<evidence type="ECO:0000256" key="4">
    <source>
        <dbReference type="ARBA" id="ARBA00023065"/>
    </source>
</evidence>
<keyword evidence="6" id="KW-0139">CF(1)</keyword>
<feature type="domain" description="ATP synthase F1 complex delta/epsilon subunit N-terminal" evidence="7">
    <location>
        <begin position="7"/>
        <end position="85"/>
    </location>
</feature>
<dbReference type="InterPro" id="IPR020546">
    <property type="entry name" value="ATP_synth_F1_dsu/esu_N"/>
</dbReference>
<dbReference type="SUPFAM" id="SSF51344">
    <property type="entry name" value="Epsilon subunit of F1F0-ATP synthase N-terminal domain"/>
    <property type="match status" value="1"/>
</dbReference>
<dbReference type="Gene3D" id="2.60.15.10">
    <property type="entry name" value="F0F1 ATP synthase delta/epsilon subunit, N-terminal"/>
    <property type="match status" value="1"/>
</dbReference>
<keyword evidence="3" id="KW-0813">Transport</keyword>
<keyword evidence="5" id="KW-0472">Membrane</keyword>
<sequence length="86" mass="9535">MGKIKTFKLKILSEEGPLLNGECEVLFIPTTSKEEIAILPYHTPLISIIGKGKVKVRRNNKIETIVEIKSGILYVENNEASVLVNA</sequence>
<comment type="similarity">
    <text evidence="2">Belongs to the ATPase epsilon chain family.</text>
</comment>
<evidence type="ECO:0000256" key="1">
    <source>
        <dbReference type="ARBA" id="ARBA00004184"/>
    </source>
</evidence>
<dbReference type="CDD" id="cd12152">
    <property type="entry name" value="F1-ATPase_delta"/>
    <property type="match status" value="1"/>
</dbReference>
<gene>
    <name evidence="8" type="ORF">UR67_C0002G0047</name>
</gene>
<comment type="subcellular location">
    <subcellularLocation>
        <location evidence="1">Endomembrane system</location>
        <topology evidence="1">Peripheral membrane protein</topology>
    </subcellularLocation>
</comment>
<comment type="caution">
    <text evidence="8">The sequence shown here is derived from an EMBL/GenBank/DDBJ whole genome shotgun (WGS) entry which is preliminary data.</text>
</comment>
<dbReference type="EMBL" id="LBQB01000002">
    <property type="protein sequence ID" value="KKP69927.1"/>
    <property type="molecule type" value="Genomic_DNA"/>
</dbReference>
<dbReference type="AlphaFoldDB" id="A0A0G0ERG3"/>
<dbReference type="Pfam" id="PF02823">
    <property type="entry name" value="ATP-synt_DE_N"/>
    <property type="match status" value="1"/>
</dbReference>
<proteinExistence type="inferred from homology"/>
<dbReference type="GO" id="GO:0012505">
    <property type="term" value="C:endomembrane system"/>
    <property type="evidence" value="ECO:0007669"/>
    <property type="project" value="UniProtKB-SubCell"/>
</dbReference>
<keyword evidence="6" id="KW-0066">ATP synthesis</keyword>
<evidence type="ECO:0000256" key="5">
    <source>
        <dbReference type="ARBA" id="ARBA00023136"/>
    </source>
</evidence>
<evidence type="ECO:0000256" key="2">
    <source>
        <dbReference type="ARBA" id="ARBA00005712"/>
    </source>
</evidence>
<evidence type="ECO:0000313" key="8">
    <source>
        <dbReference type="EMBL" id="KKP69927.1"/>
    </source>
</evidence>
<accession>A0A0G0ERG3</accession>
<dbReference type="STRING" id="1618350.UR67_C0002G0047"/>
<reference evidence="8 9" key="1">
    <citation type="journal article" date="2015" name="Nature">
        <title>rRNA introns, odd ribosomes, and small enigmatic genomes across a large radiation of phyla.</title>
        <authorList>
            <person name="Brown C.T."/>
            <person name="Hug L.A."/>
            <person name="Thomas B.C."/>
            <person name="Sharon I."/>
            <person name="Castelle C.J."/>
            <person name="Singh A."/>
            <person name="Wilkins M.J."/>
            <person name="Williams K.H."/>
            <person name="Banfield J.F."/>
        </authorList>
    </citation>
    <scope>NUCLEOTIDE SEQUENCE [LARGE SCALE GENOMIC DNA]</scope>
</reference>
<dbReference type="InterPro" id="IPR036771">
    <property type="entry name" value="ATPsynth_dsu/esu_N"/>
</dbReference>
<evidence type="ECO:0000259" key="7">
    <source>
        <dbReference type="Pfam" id="PF02823"/>
    </source>
</evidence>
<organism evidence="8 9">
    <name type="scientific">candidate division CPR3 bacterium GW2011_GWF2_35_18</name>
    <dbReference type="NCBI Taxonomy" id="1618350"/>
    <lineage>
        <taxon>Bacteria</taxon>
        <taxon>Bacteria division CPR3</taxon>
    </lineage>
</organism>
<dbReference type="Proteomes" id="UP000034581">
    <property type="component" value="Unassembled WGS sequence"/>
</dbReference>
<evidence type="ECO:0000256" key="6">
    <source>
        <dbReference type="ARBA" id="ARBA00023196"/>
    </source>
</evidence>
<evidence type="ECO:0000256" key="3">
    <source>
        <dbReference type="ARBA" id="ARBA00022448"/>
    </source>
</evidence>
<keyword evidence="4" id="KW-0406">Ion transport</keyword>
<dbReference type="InterPro" id="IPR001469">
    <property type="entry name" value="ATP_synth_F1_dsu/esu"/>
</dbReference>
<dbReference type="GO" id="GO:0045259">
    <property type="term" value="C:proton-transporting ATP synthase complex"/>
    <property type="evidence" value="ECO:0007669"/>
    <property type="project" value="UniProtKB-KW"/>
</dbReference>
<protein>
    <submittedName>
        <fullName evidence="8">ATP synthase epsilon chain</fullName>
    </submittedName>
</protein>
<dbReference type="GO" id="GO:0046933">
    <property type="term" value="F:proton-transporting ATP synthase activity, rotational mechanism"/>
    <property type="evidence" value="ECO:0007669"/>
    <property type="project" value="InterPro"/>
</dbReference>